<evidence type="ECO:0008006" key="3">
    <source>
        <dbReference type="Google" id="ProtNLM"/>
    </source>
</evidence>
<evidence type="ECO:0000313" key="1">
    <source>
        <dbReference type="EMBL" id="AKK02563.1"/>
    </source>
</evidence>
<dbReference type="EMBL" id="CP011541">
    <property type="protein sequence ID" value="AKK02563.1"/>
    <property type="molecule type" value="Genomic_DNA"/>
</dbReference>
<dbReference type="Proteomes" id="UP000035368">
    <property type="component" value="Chromosome"/>
</dbReference>
<name>A0A0G3GSM4_9CORY</name>
<reference evidence="1 2" key="1">
    <citation type="submission" date="2015-05" db="EMBL/GenBank/DDBJ databases">
        <title>Complete genome sequence of Corynebacterium epidermidicanis DSM 45586, isolated from the skin of a dog suffering from pruritus.</title>
        <authorList>
            <person name="Ruckert C."/>
            <person name="Albersmeier A."/>
            <person name="Winkler A."/>
            <person name="Tauch A."/>
        </authorList>
    </citation>
    <scope>NUCLEOTIDE SEQUENCE [LARGE SCALE GENOMIC DNA]</scope>
    <source>
        <strain evidence="1 2">DSM 45586</strain>
    </source>
</reference>
<evidence type="ECO:0000313" key="2">
    <source>
        <dbReference type="Proteomes" id="UP000035368"/>
    </source>
</evidence>
<dbReference type="KEGG" id="cei:CEPID_03415"/>
<dbReference type="AlphaFoldDB" id="A0A0G3GSM4"/>
<gene>
    <name evidence="1" type="ORF">CEPID_03415</name>
</gene>
<sequence length="304" mass="32372">MGGLLRLSRAARIVVRPGPALQFGIDGRTCGVIAQLPPPTIGALASAFSSLRTARPRADITRVLNKAGLVDDAANLLIEELIDYRILVHQPAVAPEVAIVGRNALAAATEDLLLKSGCAVRRPLRGETDKSFLRHTDPRIPLVVSDRYAAGRMIAPLVHRRGFADYVPISVVDGTAVVGPVVVQGFGACPMCVDLYRVRHDPDFSQVAAQLPASSAVDPLSVALCSVQATAVVLSLLGLAEPAPQTSGLEVIPGWLWRQDPFGVAEHSVLPSHPRCPLCFSAQNLQQRSSISFDLDWAHAGDVE</sequence>
<dbReference type="STRING" id="1050174.CEPID_03415"/>
<accession>A0A0G3GSM4</accession>
<organism evidence="1 2">
    <name type="scientific">Corynebacterium epidermidicanis</name>
    <dbReference type="NCBI Taxonomy" id="1050174"/>
    <lineage>
        <taxon>Bacteria</taxon>
        <taxon>Bacillati</taxon>
        <taxon>Actinomycetota</taxon>
        <taxon>Actinomycetes</taxon>
        <taxon>Mycobacteriales</taxon>
        <taxon>Corynebacteriaceae</taxon>
        <taxon>Corynebacterium</taxon>
    </lineage>
</organism>
<dbReference type="RefSeq" id="WP_144413432.1">
    <property type="nucleotide sequence ID" value="NZ_CP011541.1"/>
</dbReference>
<keyword evidence="2" id="KW-1185">Reference proteome</keyword>
<protein>
    <recommendedName>
        <fullName evidence="3">Bacteriocin biosynthesis cyclodehydratase domain</fullName>
    </recommendedName>
</protein>
<dbReference type="OrthoDB" id="4426339at2"/>
<dbReference type="Gene3D" id="3.40.50.720">
    <property type="entry name" value="NAD(P)-binding Rossmann-like Domain"/>
    <property type="match status" value="1"/>
</dbReference>
<proteinExistence type="predicted"/>